<name>A0A1G9JN60_9FLAO</name>
<dbReference type="RefSeq" id="WP_089885171.1">
    <property type="nucleotide sequence ID" value="NZ_FNGV01000001.1"/>
</dbReference>
<evidence type="ECO:0000256" key="1">
    <source>
        <dbReference type="SAM" id="Phobius"/>
    </source>
</evidence>
<dbReference type="GO" id="GO:0016989">
    <property type="term" value="F:sigma factor antagonist activity"/>
    <property type="evidence" value="ECO:0007669"/>
    <property type="project" value="TreeGrafter"/>
</dbReference>
<evidence type="ECO:0000313" key="5">
    <source>
        <dbReference type="Proteomes" id="UP000199440"/>
    </source>
</evidence>
<evidence type="ECO:0000313" key="4">
    <source>
        <dbReference type="EMBL" id="SDL39027.1"/>
    </source>
</evidence>
<keyword evidence="1" id="KW-0812">Transmembrane</keyword>
<proteinExistence type="predicted"/>
<feature type="transmembrane region" description="Helical" evidence="1">
    <location>
        <begin position="78"/>
        <end position="100"/>
    </location>
</feature>
<keyword evidence="1" id="KW-1133">Transmembrane helix</keyword>
<keyword evidence="1" id="KW-0472">Membrane</keyword>
<dbReference type="AlphaFoldDB" id="A0A1G9JN60"/>
<dbReference type="Gene3D" id="3.55.50.30">
    <property type="match status" value="1"/>
</dbReference>
<keyword evidence="5" id="KW-1185">Reference proteome</keyword>
<evidence type="ECO:0000259" key="2">
    <source>
        <dbReference type="Pfam" id="PF04773"/>
    </source>
</evidence>
<organism evidence="4 5">
    <name type="scientific">Kriegella aquimaris</name>
    <dbReference type="NCBI Taxonomy" id="192904"/>
    <lineage>
        <taxon>Bacteria</taxon>
        <taxon>Pseudomonadati</taxon>
        <taxon>Bacteroidota</taxon>
        <taxon>Flavobacteriia</taxon>
        <taxon>Flavobacteriales</taxon>
        <taxon>Flavobacteriaceae</taxon>
        <taxon>Kriegella</taxon>
    </lineage>
</organism>
<sequence length="387" mass="44301">MAEIENVIVKFLNQEANHSELEKLEDLLKNDEGVKVFNNFVKIQYLSTLSMTEYDVNKAKEIIKTRLKKDKRVRRLNFFKKMAVAASFMLMVGMAFYLSYDTYQVQSPDGGKQPHLILTGTDKAVLTLENGDEVALEKGKKYQNERVRSNGEELVYADKAESDIVETEQFYNYLTIPRGGQFFVKLSDGTEVWLNSETKLKYPVKFKEGVTRSVELEYGEAYFKVSHSTKHNGAGFHVLTKSQEIQVMGTEFNIKAYENDKVMATTLVVGEIIIKKGAISETLIPNQRASINLENDEFFVEEIDVSQEISWVNGLFSFNEKPLEEIMATLSRWYDAEVVFENSKHKKFVFTGILQRAEAVEDIIRLIEATSEGQLHFEINAKTIIIK</sequence>
<dbReference type="Gene3D" id="2.60.120.1440">
    <property type="match status" value="1"/>
</dbReference>
<dbReference type="Proteomes" id="UP000199440">
    <property type="component" value="Unassembled WGS sequence"/>
</dbReference>
<dbReference type="InterPro" id="IPR032508">
    <property type="entry name" value="FecR_C"/>
</dbReference>
<evidence type="ECO:0000259" key="3">
    <source>
        <dbReference type="Pfam" id="PF16344"/>
    </source>
</evidence>
<protein>
    <submittedName>
        <fullName evidence="4">FecR family protein</fullName>
    </submittedName>
</protein>
<dbReference type="Pfam" id="PF04773">
    <property type="entry name" value="FecR"/>
    <property type="match status" value="1"/>
</dbReference>
<gene>
    <name evidence="4" type="ORF">SAMN04488514_101636</name>
</gene>
<dbReference type="STRING" id="192904.SAMN04488514_101636"/>
<dbReference type="InterPro" id="IPR012373">
    <property type="entry name" value="Ferrdict_sens_TM"/>
</dbReference>
<feature type="domain" description="Protein FecR C-terminal" evidence="3">
    <location>
        <begin position="316"/>
        <end position="386"/>
    </location>
</feature>
<dbReference type="OrthoDB" id="704021at2"/>
<feature type="domain" description="FecR protein" evidence="2">
    <location>
        <begin position="178"/>
        <end position="268"/>
    </location>
</feature>
<dbReference type="Pfam" id="PF16344">
    <property type="entry name" value="FecR_C"/>
    <property type="match status" value="1"/>
</dbReference>
<reference evidence="4 5" key="1">
    <citation type="submission" date="2016-10" db="EMBL/GenBank/DDBJ databases">
        <authorList>
            <person name="de Groot N.N."/>
        </authorList>
    </citation>
    <scope>NUCLEOTIDE SEQUENCE [LARGE SCALE GENOMIC DNA]</scope>
    <source>
        <strain evidence="4 5">DSM 19886</strain>
    </source>
</reference>
<dbReference type="InterPro" id="IPR006860">
    <property type="entry name" value="FecR"/>
</dbReference>
<accession>A0A1G9JN60</accession>
<dbReference type="PANTHER" id="PTHR30273">
    <property type="entry name" value="PERIPLASMIC SIGNAL SENSOR AND SIGMA FACTOR ACTIVATOR FECR-RELATED"/>
    <property type="match status" value="1"/>
</dbReference>
<dbReference type="EMBL" id="FNGV01000001">
    <property type="protein sequence ID" value="SDL39027.1"/>
    <property type="molecule type" value="Genomic_DNA"/>
</dbReference>
<dbReference type="PANTHER" id="PTHR30273:SF2">
    <property type="entry name" value="PROTEIN FECR"/>
    <property type="match status" value="1"/>
</dbReference>